<dbReference type="InterPro" id="IPR052513">
    <property type="entry name" value="Thioester_dehydratase-like"/>
</dbReference>
<name>A0A556B0G7_9BURK</name>
<dbReference type="InterPro" id="IPR002878">
    <property type="entry name" value="ChsH2_C"/>
</dbReference>
<dbReference type="InterPro" id="IPR012340">
    <property type="entry name" value="NA-bd_OB-fold"/>
</dbReference>
<dbReference type="Gene3D" id="6.10.30.10">
    <property type="match status" value="1"/>
</dbReference>
<feature type="domain" description="ChsH2 rubredoxin-like zinc ribbon" evidence="2">
    <location>
        <begin position="20"/>
        <end position="53"/>
    </location>
</feature>
<organism evidence="3 4">
    <name type="scientific">Verticiella sediminum</name>
    <dbReference type="NCBI Taxonomy" id="1247510"/>
    <lineage>
        <taxon>Bacteria</taxon>
        <taxon>Pseudomonadati</taxon>
        <taxon>Pseudomonadota</taxon>
        <taxon>Betaproteobacteria</taxon>
        <taxon>Burkholderiales</taxon>
        <taxon>Alcaligenaceae</taxon>
        <taxon>Verticiella</taxon>
    </lineage>
</organism>
<dbReference type="SUPFAM" id="SSF50249">
    <property type="entry name" value="Nucleic acid-binding proteins"/>
    <property type="match status" value="1"/>
</dbReference>
<gene>
    <name evidence="3" type="ORF">FOZ76_02435</name>
</gene>
<dbReference type="Pfam" id="PF12172">
    <property type="entry name" value="zf-ChsH2"/>
    <property type="match status" value="1"/>
</dbReference>
<keyword evidence="4" id="KW-1185">Reference proteome</keyword>
<feature type="domain" description="ChsH2 C-terminal OB-fold" evidence="1">
    <location>
        <begin position="57"/>
        <end position="116"/>
    </location>
</feature>
<dbReference type="EMBL" id="VLTJ01000004">
    <property type="protein sequence ID" value="TSH98696.1"/>
    <property type="molecule type" value="Genomic_DNA"/>
</dbReference>
<dbReference type="OrthoDB" id="5514845at2"/>
<proteinExistence type="predicted"/>
<evidence type="ECO:0000259" key="1">
    <source>
        <dbReference type="Pfam" id="PF01796"/>
    </source>
</evidence>
<dbReference type="Pfam" id="PF01796">
    <property type="entry name" value="OB_ChsH2_C"/>
    <property type="match status" value="1"/>
</dbReference>
<dbReference type="Proteomes" id="UP000318405">
    <property type="component" value="Unassembled WGS sequence"/>
</dbReference>
<evidence type="ECO:0000313" key="4">
    <source>
        <dbReference type="Proteomes" id="UP000318405"/>
    </source>
</evidence>
<evidence type="ECO:0000313" key="3">
    <source>
        <dbReference type="EMBL" id="TSH98696.1"/>
    </source>
</evidence>
<sequence length="136" mass="15158">MAQGRELHPPAITPETKPFFDAAARGVLMLKYCDDCQRHHHYPRALCPHCFSERTRWTEASGNGRIYTFSVLRAGTPTPFALAYVQLEEGPRMMTNVVDCDLDALDIDQPVRVVFKPTTNGTMIPMFTPTMAGAAT</sequence>
<evidence type="ECO:0000259" key="2">
    <source>
        <dbReference type="Pfam" id="PF12172"/>
    </source>
</evidence>
<dbReference type="PANTHER" id="PTHR34075:SF5">
    <property type="entry name" value="BLR3430 PROTEIN"/>
    <property type="match status" value="1"/>
</dbReference>
<dbReference type="InterPro" id="IPR022002">
    <property type="entry name" value="ChsH2_Znr"/>
</dbReference>
<dbReference type="PANTHER" id="PTHR34075">
    <property type="entry name" value="BLR3430 PROTEIN"/>
    <property type="match status" value="1"/>
</dbReference>
<protein>
    <submittedName>
        <fullName evidence="3">Zn-ribbon domain-containing OB-fold protein</fullName>
    </submittedName>
</protein>
<dbReference type="AlphaFoldDB" id="A0A556B0G7"/>
<reference evidence="3 4" key="1">
    <citation type="submission" date="2019-07" db="EMBL/GenBank/DDBJ databases">
        <title>Qingshengfaniella alkalisoli gen. nov., sp. nov., isolated from saline soil.</title>
        <authorList>
            <person name="Xu L."/>
            <person name="Huang X.-X."/>
            <person name="Sun J.-Q."/>
        </authorList>
    </citation>
    <scope>NUCLEOTIDE SEQUENCE [LARGE SCALE GENOMIC DNA]</scope>
    <source>
        <strain evidence="3 4">DSM 27279</strain>
    </source>
</reference>
<accession>A0A556B0G7</accession>
<comment type="caution">
    <text evidence="3">The sequence shown here is derived from an EMBL/GenBank/DDBJ whole genome shotgun (WGS) entry which is preliminary data.</text>
</comment>